<accession>A0ABP8ELN4</accession>
<protein>
    <submittedName>
        <fullName evidence="1">Uncharacterized protein</fullName>
    </submittedName>
</protein>
<keyword evidence="2" id="KW-1185">Reference proteome</keyword>
<name>A0ABP8ELN4_9MICO</name>
<dbReference type="Proteomes" id="UP001501586">
    <property type="component" value="Unassembled WGS sequence"/>
</dbReference>
<evidence type="ECO:0000313" key="1">
    <source>
        <dbReference type="EMBL" id="GAA4284692.1"/>
    </source>
</evidence>
<dbReference type="RefSeq" id="WP_236862671.1">
    <property type="nucleotide sequence ID" value="NZ_BAABAZ010000006.1"/>
</dbReference>
<reference evidence="2" key="1">
    <citation type="journal article" date="2019" name="Int. J. Syst. Evol. Microbiol.">
        <title>The Global Catalogue of Microorganisms (GCM) 10K type strain sequencing project: providing services to taxonomists for standard genome sequencing and annotation.</title>
        <authorList>
            <consortium name="The Broad Institute Genomics Platform"/>
            <consortium name="The Broad Institute Genome Sequencing Center for Infectious Disease"/>
            <person name="Wu L."/>
            <person name="Ma J."/>
        </authorList>
    </citation>
    <scope>NUCLEOTIDE SEQUENCE [LARGE SCALE GENOMIC DNA]</scope>
    <source>
        <strain evidence="2">JCM 17458</strain>
    </source>
</reference>
<comment type="caution">
    <text evidence="1">The sequence shown here is derived from an EMBL/GenBank/DDBJ whole genome shotgun (WGS) entry which is preliminary data.</text>
</comment>
<evidence type="ECO:0000313" key="2">
    <source>
        <dbReference type="Proteomes" id="UP001501586"/>
    </source>
</evidence>
<proteinExistence type="predicted"/>
<dbReference type="EMBL" id="BAABAZ010000006">
    <property type="protein sequence ID" value="GAA4284692.1"/>
    <property type="molecule type" value="Genomic_DNA"/>
</dbReference>
<organism evidence="1 2">
    <name type="scientific">Brevibacterium daeguense</name>
    <dbReference type="NCBI Taxonomy" id="909936"/>
    <lineage>
        <taxon>Bacteria</taxon>
        <taxon>Bacillati</taxon>
        <taxon>Actinomycetota</taxon>
        <taxon>Actinomycetes</taxon>
        <taxon>Micrococcales</taxon>
        <taxon>Brevibacteriaceae</taxon>
        <taxon>Brevibacterium</taxon>
    </lineage>
</organism>
<gene>
    <name evidence="1" type="ORF">GCM10022261_22230</name>
</gene>
<sequence length="188" mass="20292">MTARSANIPAIEKATGLSWEAVTAVLEEAGGKDLAHPVLAETAHELFRGRVDNAGWWAQGAAVAYEQQIGRRVPGQRGDGSFQTSVSKTFAGDPDAALAAVAALLSGREELAGVPYAEAPRTSATEKWRYWRSTMADGSRVGITIGAKAARRSEDPEKSTIGIQVDRLPDEDSAARWRAWFRELVKEL</sequence>